<evidence type="ECO:0000259" key="1">
    <source>
        <dbReference type="PROSITE" id="PS50853"/>
    </source>
</evidence>
<reference evidence="2" key="1">
    <citation type="journal article" date="2014" name="Front. Microbiol.">
        <title>High frequency of phylogenetically diverse reductive dehalogenase-homologous genes in deep subseafloor sedimentary metagenomes.</title>
        <authorList>
            <person name="Kawai M."/>
            <person name="Futagami T."/>
            <person name="Toyoda A."/>
            <person name="Takaki Y."/>
            <person name="Nishi S."/>
            <person name="Hori S."/>
            <person name="Arai W."/>
            <person name="Tsubouchi T."/>
            <person name="Morono Y."/>
            <person name="Uchiyama I."/>
            <person name="Ito T."/>
            <person name="Fujiyama A."/>
            <person name="Inagaki F."/>
            <person name="Takami H."/>
        </authorList>
    </citation>
    <scope>NUCLEOTIDE SEQUENCE</scope>
    <source>
        <strain evidence="2">Expedition CK06-06</strain>
    </source>
</reference>
<protein>
    <recommendedName>
        <fullName evidence="1">Fibronectin type-III domain-containing protein</fullName>
    </recommendedName>
</protein>
<dbReference type="InterPro" id="IPR036116">
    <property type="entry name" value="FN3_sf"/>
</dbReference>
<dbReference type="InterPro" id="IPR013783">
    <property type="entry name" value="Ig-like_fold"/>
</dbReference>
<organism evidence="2">
    <name type="scientific">marine sediment metagenome</name>
    <dbReference type="NCBI Taxonomy" id="412755"/>
    <lineage>
        <taxon>unclassified sequences</taxon>
        <taxon>metagenomes</taxon>
        <taxon>ecological metagenomes</taxon>
    </lineage>
</organism>
<dbReference type="PROSITE" id="PS50853">
    <property type="entry name" value="FN3"/>
    <property type="match status" value="1"/>
</dbReference>
<dbReference type="SUPFAM" id="SSF49265">
    <property type="entry name" value="Fibronectin type III"/>
    <property type="match status" value="1"/>
</dbReference>
<sequence>MIAGYTAHPADFPSIDPLTELVALQAALDTYQADRNSQEDARAQAKIATVTKDDKLDTLVELMKNDLKLSEVDVVNDPTKLAEIGWGPRQDPQPVTAPGQPTNLHPVAEGQGILWLAWDRPETGGPVRNYIVERREQPAGGGEFGSWEIVGTALNNESNLIDQPRGIQMEYRVKATNIGGESTPSNTSAVVL</sequence>
<feature type="domain" description="Fibronectin type-III" evidence="1">
    <location>
        <begin position="100"/>
        <end position="192"/>
    </location>
</feature>
<dbReference type="CDD" id="cd00063">
    <property type="entry name" value="FN3"/>
    <property type="match status" value="1"/>
</dbReference>
<comment type="caution">
    <text evidence="2">The sequence shown here is derived from an EMBL/GenBank/DDBJ whole genome shotgun (WGS) entry which is preliminary data.</text>
</comment>
<dbReference type="EMBL" id="BART01006097">
    <property type="protein sequence ID" value="GAG57733.1"/>
    <property type="molecule type" value="Genomic_DNA"/>
</dbReference>
<accession>X0ZBF6</accession>
<dbReference type="InterPro" id="IPR003961">
    <property type="entry name" value="FN3_dom"/>
</dbReference>
<name>X0ZBF6_9ZZZZ</name>
<gene>
    <name evidence="2" type="ORF">S01H4_13870</name>
</gene>
<evidence type="ECO:0000313" key="2">
    <source>
        <dbReference type="EMBL" id="GAG57733.1"/>
    </source>
</evidence>
<proteinExistence type="predicted"/>
<dbReference type="AlphaFoldDB" id="X0ZBF6"/>
<dbReference type="Gene3D" id="2.60.40.10">
    <property type="entry name" value="Immunoglobulins"/>
    <property type="match status" value="1"/>
</dbReference>